<comment type="subcellular location">
    <subcellularLocation>
        <location evidence="1">Cell membrane</location>
        <topology evidence="1">Multi-pass membrane protein</topology>
    </subcellularLocation>
</comment>
<evidence type="ECO:0000313" key="10">
    <source>
        <dbReference type="Proteomes" id="UP000182135"/>
    </source>
</evidence>
<feature type="transmembrane region" description="Helical" evidence="7">
    <location>
        <begin position="181"/>
        <end position="203"/>
    </location>
</feature>
<dbReference type="InterPro" id="IPR005115">
    <property type="entry name" value="Gly_transporter"/>
</dbReference>
<comment type="similarity">
    <text evidence="2">Belongs to the UPF0126 family.</text>
</comment>
<proteinExistence type="inferred from homology"/>
<keyword evidence="3" id="KW-1003">Cell membrane</keyword>
<feature type="transmembrane region" description="Helical" evidence="7">
    <location>
        <begin position="157"/>
        <end position="175"/>
    </location>
</feature>
<feature type="transmembrane region" description="Helical" evidence="7">
    <location>
        <begin position="96"/>
        <end position="117"/>
    </location>
</feature>
<name>A0A1I2NFY5_9CLOT</name>
<evidence type="ECO:0000256" key="3">
    <source>
        <dbReference type="ARBA" id="ARBA00022475"/>
    </source>
</evidence>
<dbReference type="EMBL" id="FOOE01000021">
    <property type="protein sequence ID" value="SFG02804.1"/>
    <property type="molecule type" value="Genomic_DNA"/>
</dbReference>
<evidence type="ECO:0000313" key="9">
    <source>
        <dbReference type="EMBL" id="SFG02804.1"/>
    </source>
</evidence>
<organism evidence="9 10">
    <name type="scientific">Clostridium cadaveris</name>
    <dbReference type="NCBI Taxonomy" id="1529"/>
    <lineage>
        <taxon>Bacteria</taxon>
        <taxon>Bacillati</taxon>
        <taxon>Bacillota</taxon>
        <taxon>Clostridia</taxon>
        <taxon>Eubacteriales</taxon>
        <taxon>Clostridiaceae</taxon>
        <taxon>Clostridium</taxon>
    </lineage>
</organism>
<evidence type="ECO:0000256" key="7">
    <source>
        <dbReference type="SAM" id="Phobius"/>
    </source>
</evidence>
<dbReference type="PANTHER" id="PTHR30506:SF3">
    <property type="entry name" value="UPF0126 INNER MEMBRANE PROTEIN YADS-RELATED"/>
    <property type="match status" value="1"/>
</dbReference>
<feature type="transmembrane region" description="Helical" evidence="7">
    <location>
        <begin position="66"/>
        <end position="84"/>
    </location>
</feature>
<feature type="transmembrane region" description="Helical" evidence="7">
    <location>
        <begin position="6"/>
        <end position="28"/>
    </location>
</feature>
<feature type="domain" description="Glycine transporter" evidence="8">
    <location>
        <begin position="13"/>
        <end position="86"/>
    </location>
</feature>
<evidence type="ECO:0000259" key="8">
    <source>
        <dbReference type="Pfam" id="PF03458"/>
    </source>
</evidence>
<dbReference type="eggNOG" id="COG2860">
    <property type="taxonomic scope" value="Bacteria"/>
</dbReference>
<evidence type="ECO:0000256" key="2">
    <source>
        <dbReference type="ARBA" id="ARBA00008193"/>
    </source>
</evidence>
<feature type="transmembrane region" description="Helical" evidence="7">
    <location>
        <begin position="123"/>
        <end position="145"/>
    </location>
</feature>
<reference evidence="9 10" key="1">
    <citation type="submission" date="2016-10" db="EMBL/GenBank/DDBJ databases">
        <authorList>
            <person name="de Groot N.N."/>
        </authorList>
    </citation>
    <scope>NUCLEOTIDE SEQUENCE [LARGE SCALE GENOMIC DNA]</scope>
    <source>
        <strain evidence="9 10">NLAE-zl-G419</strain>
    </source>
</reference>
<dbReference type="GO" id="GO:0005886">
    <property type="term" value="C:plasma membrane"/>
    <property type="evidence" value="ECO:0007669"/>
    <property type="project" value="UniProtKB-SubCell"/>
</dbReference>
<evidence type="ECO:0000256" key="4">
    <source>
        <dbReference type="ARBA" id="ARBA00022692"/>
    </source>
</evidence>
<dbReference type="AlphaFoldDB" id="A0A1I2NFY5"/>
<keyword evidence="10" id="KW-1185">Reference proteome</keyword>
<gene>
    <name evidence="9" type="ORF">SAMN04487885_12145</name>
</gene>
<keyword evidence="5 7" id="KW-1133">Transmembrane helix</keyword>
<keyword evidence="4 7" id="KW-0812">Transmembrane</keyword>
<keyword evidence="6 7" id="KW-0472">Membrane</keyword>
<dbReference type="Pfam" id="PF03458">
    <property type="entry name" value="Gly_transporter"/>
    <property type="match status" value="2"/>
</dbReference>
<dbReference type="PANTHER" id="PTHR30506">
    <property type="entry name" value="INNER MEMBRANE PROTEIN"/>
    <property type="match status" value="1"/>
</dbReference>
<sequence>MTWGEGMILLLNVFEAIGTIAFAISGALIGIEKKLDIFGISFLSITTALGGGIFRDILIGNTPPTAFVNPQYMIVAIIVALITYKFNSKVRKLQGIISLCDSIGLAVFTAIGANAAFSNGFDAPLIVVAMGVFTGVGGGILRDVFVKDIPFVFRKEVYAVACLIGALAFYFVEDIIPREGALYVCFLITFITRILSIKFDLNLPAKKEVFDRKAV</sequence>
<dbReference type="STRING" id="1529.SAMN04487885_12145"/>
<feature type="transmembrane region" description="Helical" evidence="7">
    <location>
        <begin position="35"/>
        <end position="54"/>
    </location>
</feature>
<feature type="domain" description="Glycine transporter" evidence="8">
    <location>
        <begin position="99"/>
        <end position="172"/>
    </location>
</feature>
<evidence type="ECO:0000256" key="1">
    <source>
        <dbReference type="ARBA" id="ARBA00004651"/>
    </source>
</evidence>
<accession>A0A1I2NFY5</accession>
<protein>
    <submittedName>
        <fullName evidence="9">Uncharacterized membrane protein YeiH</fullName>
    </submittedName>
</protein>
<evidence type="ECO:0000256" key="5">
    <source>
        <dbReference type="ARBA" id="ARBA00022989"/>
    </source>
</evidence>
<evidence type="ECO:0000256" key="6">
    <source>
        <dbReference type="ARBA" id="ARBA00023136"/>
    </source>
</evidence>
<dbReference type="Proteomes" id="UP000182135">
    <property type="component" value="Unassembled WGS sequence"/>
</dbReference>